<evidence type="ECO:0000313" key="11">
    <source>
        <dbReference type="EMBL" id="KAK4711597.1"/>
    </source>
</evidence>
<dbReference type="GO" id="GO:0005634">
    <property type="term" value="C:nucleus"/>
    <property type="evidence" value="ECO:0007669"/>
    <property type="project" value="UniProtKB-SubCell"/>
</dbReference>
<evidence type="ECO:0000256" key="4">
    <source>
        <dbReference type="ARBA" id="ARBA00022722"/>
    </source>
</evidence>
<evidence type="ECO:0008006" key="13">
    <source>
        <dbReference type="Google" id="ProtNLM"/>
    </source>
</evidence>
<evidence type="ECO:0000256" key="2">
    <source>
        <dbReference type="ARBA" id="ARBA00004123"/>
    </source>
</evidence>
<keyword evidence="8" id="KW-1133">Transmembrane helix</keyword>
<comment type="cofactor">
    <cofactor evidence="1">
        <name>a divalent metal cation</name>
        <dbReference type="ChEBI" id="CHEBI:60240"/>
    </cofactor>
</comment>
<evidence type="ECO:0000256" key="8">
    <source>
        <dbReference type="SAM" id="Phobius"/>
    </source>
</evidence>
<dbReference type="InterPro" id="IPR058353">
    <property type="entry name" value="DUF8040"/>
</dbReference>
<dbReference type="EMBL" id="JAWPEI010000011">
    <property type="protein sequence ID" value="KAK4711597.1"/>
    <property type="molecule type" value="Genomic_DNA"/>
</dbReference>
<sequence length="394" mass="46264">MDLQHLLTTEYIILEEIMCQQLLVVLIWLFMAIHGHSLRRRYRNGRDIRYRMSARIPKNISHLNCIINDSDSVCIDKLRMDRNVFHNLVLLTKDIGGLTDGKYMSSSEKLAMFLNILAYHEKNRSIKVDYIRSGWSVSQAFNECLRAILKLTPLLLVNSKSVLEDEIEDRWKWFKGCLGALDGTYVHIRVPSEYKPRYRTRKGDIATNVLGVCDRYLNFTYVLSGWEGSAVDGRVLQDAIVRRNGLKIPEGNYYLCDGGYTNGKCFLSPYRGYRYWLRNWQCDNPPPRCREELFNTKYARDRNVIERAFGLLKGHWGILRSSSWYSVKDYNRIISACCLIHNFIRREMDVDPLDIDMEEQVENQPEHIDVVESSEEWTTWRDELSQSMWNARSN</sequence>
<evidence type="ECO:0000313" key="12">
    <source>
        <dbReference type="Proteomes" id="UP001311915"/>
    </source>
</evidence>
<dbReference type="Pfam" id="PF13359">
    <property type="entry name" value="DDE_Tnp_4"/>
    <property type="match status" value="1"/>
</dbReference>
<keyword evidence="12" id="KW-1185">Reference proteome</keyword>
<keyword evidence="8" id="KW-0812">Transmembrane</keyword>
<keyword evidence="5" id="KW-0479">Metal-binding</keyword>
<dbReference type="PANTHER" id="PTHR22930">
    <property type="match status" value="1"/>
</dbReference>
<dbReference type="GO" id="GO:0016787">
    <property type="term" value="F:hydrolase activity"/>
    <property type="evidence" value="ECO:0007669"/>
    <property type="project" value="UniProtKB-KW"/>
</dbReference>
<dbReference type="PANTHER" id="PTHR22930:SF239">
    <property type="entry name" value="DDE TNP4 DOMAIN-CONTAINING PROTEIN"/>
    <property type="match status" value="1"/>
</dbReference>
<organism evidence="11 12">
    <name type="scientific">Solanum pinnatisectum</name>
    <name type="common">tansyleaf nightshade</name>
    <dbReference type="NCBI Taxonomy" id="50273"/>
    <lineage>
        <taxon>Eukaryota</taxon>
        <taxon>Viridiplantae</taxon>
        <taxon>Streptophyta</taxon>
        <taxon>Embryophyta</taxon>
        <taxon>Tracheophyta</taxon>
        <taxon>Spermatophyta</taxon>
        <taxon>Magnoliopsida</taxon>
        <taxon>eudicotyledons</taxon>
        <taxon>Gunneridae</taxon>
        <taxon>Pentapetalae</taxon>
        <taxon>asterids</taxon>
        <taxon>lamiids</taxon>
        <taxon>Solanales</taxon>
        <taxon>Solanaceae</taxon>
        <taxon>Solanoideae</taxon>
        <taxon>Solaneae</taxon>
        <taxon>Solanum</taxon>
    </lineage>
</organism>
<dbReference type="Proteomes" id="UP001311915">
    <property type="component" value="Unassembled WGS sequence"/>
</dbReference>
<dbReference type="GO" id="GO:0046872">
    <property type="term" value="F:metal ion binding"/>
    <property type="evidence" value="ECO:0007669"/>
    <property type="project" value="UniProtKB-KW"/>
</dbReference>
<dbReference type="AlphaFoldDB" id="A0AAV9KHP4"/>
<dbReference type="InterPro" id="IPR027806">
    <property type="entry name" value="HARBI1_dom"/>
</dbReference>
<feature type="domain" description="DUF8040" evidence="10">
    <location>
        <begin position="64"/>
        <end position="150"/>
    </location>
</feature>
<keyword evidence="4" id="KW-0540">Nuclease</keyword>
<keyword evidence="6" id="KW-0378">Hydrolase</keyword>
<keyword evidence="7" id="KW-0539">Nucleus</keyword>
<evidence type="ECO:0000256" key="6">
    <source>
        <dbReference type="ARBA" id="ARBA00022801"/>
    </source>
</evidence>
<proteinExistence type="inferred from homology"/>
<name>A0AAV9KHP4_9SOLN</name>
<dbReference type="GO" id="GO:0004518">
    <property type="term" value="F:nuclease activity"/>
    <property type="evidence" value="ECO:0007669"/>
    <property type="project" value="UniProtKB-KW"/>
</dbReference>
<evidence type="ECO:0000256" key="7">
    <source>
        <dbReference type="ARBA" id="ARBA00023242"/>
    </source>
</evidence>
<reference evidence="11 12" key="1">
    <citation type="submission" date="2023-10" db="EMBL/GenBank/DDBJ databases">
        <title>Genome-Wide Identification Analysis in wild type Solanum Pinnatisectum Reveals Some Genes Defensing Phytophthora Infestans.</title>
        <authorList>
            <person name="Sun C."/>
        </authorList>
    </citation>
    <scope>NUCLEOTIDE SEQUENCE [LARGE SCALE GENOMIC DNA]</scope>
    <source>
        <strain evidence="11">LQN</strain>
        <tissue evidence="11">Leaf</tissue>
    </source>
</reference>
<comment type="subcellular location">
    <subcellularLocation>
        <location evidence="2">Nucleus</location>
    </subcellularLocation>
</comment>
<accession>A0AAV9KHP4</accession>
<evidence type="ECO:0000259" key="9">
    <source>
        <dbReference type="Pfam" id="PF13359"/>
    </source>
</evidence>
<gene>
    <name evidence="11" type="ORF">R3W88_006110</name>
</gene>
<comment type="caution">
    <text evidence="11">The sequence shown here is derived from an EMBL/GenBank/DDBJ whole genome shotgun (WGS) entry which is preliminary data.</text>
</comment>
<comment type="similarity">
    <text evidence="3">Belongs to the HARBI1 family.</text>
</comment>
<evidence type="ECO:0000259" key="10">
    <source>
        <dbReference type="Pfam" id="PF26138"/>
    </source>
</evidence>
<protein>
    <recommendedName>
        <fullName evidence="13">DDE Tnp4 domain-containing protein</fullName>
    </recommendedName>
</protein>
<evidence type="ECO:0000256" key="3">
    <source>
        <dbReference type="ARBA" id="ARBA00006958"/>
    </source>
</evidence>
<dbReference type="Pfam" id="PF26138">
    <property type="entry name" value="DUF8040"/>
    <property type="match status" value="1"/>
</dbReference>
<keyword evidence="8" id="KW-0472">Membrane</keyword>
<evidence type="ECO:0000256" key="1">
    <source>
        <dbReference type="ARBA" id="ARBA00001968"/>
    </source>
</evidence>
<dbReference type="InterPro" id="IPR045249">
    <property type="entry name" value="HARBI1-like"/>
</dbReference>
<feature type="transmembrane region" description="Helical" evidence="8">
    <location>
        <begin position="12"/>
        <end position="33"/>
    </location>
</feature>
<evidence type="ECO:0000256" key="5">
    <source>
        <dbReference type="ARBA" id="ARBA00022723"/>
    </source>
</evidence>
<feature type="domain" description="DDE Tnp4" evidence="9">
    <location>
        <begin position="181"/>
        <end position="342"/>
    </location>
</feature>